<dbReference type="Gene3D" id="3.40.30.10">
    <property type="entry name" value="Glutaredoxin"/>
    <property type="match status" value="1"/>
</dbReference>
<feature type="domain" description="GST C-terminal" evidence="6">
    <location>
        <begin position="138"/>
        <end position="272"/>
    </location>
</feature>
<dbReference type="GO" id="GO:0006749">
    <property type="term" value="P:glutathione metabolic process"/>
    <property type="evidence" value="ECO:0007669"/>
    <property type="project" value="TreeGrafter"/>
</dbReference>
<evidence type="ECO:0000259" key="6">
    <source>
        <dbReference type="PROSITE" id="PS50405"/>
    </source>
</evidence>
<evidence type="ECO:0000313" key="8">
    <source>
        <dbReference type="WBParaSite" id="PDA_v2.g24880.t1"/>
    </source>
</evidence>
<reference evidence="8" key="1">
    <citation type="submission" date="2022-11" db="UniProtKB">
        <authorList>
            <consortium name="WormBaseParasite"/>
        </authorList>
    </citation>
    <scope>IDENTIFICATION</scope>
</reference>
<evidence type="ECO:0000256" key="4">
    <source>
        <dbReference type="ARBA" id="ARBA00047960"/>
    </source>
</evidence>
<keyword evidence="2" id="KW-0808">Transferase</keyword>
<dbReference type="SUPFAM" id="SSF52833">
    <property type="entry name" value="Thioredoxin-like"/>
    <property type="match status" value="1"/>
</dbReference>
<evidence type="ECO:0000313" key="7">
    <source>
        <dbReference type="Proteomes" id="UP000887578"/>
    </source>
</evidence>
<accession>A0A914QCH8</accession>
<dbReference type="PROSITE" id="PS50405">
    <property type="entry name" value="GST_CTER"/>
    <property type="match status" value="1"/>
</dbReference>
<evidence type="ECO:0000259" key="5">
    <source>
        <dbReference type="PROSITE" id="PS50404"/>
    </source>
</evidence>
<dbReference type="EC" id="2.5.1.18" evidence="1"/>
<dbReference type="Gene3D" id="1.20.1050.10">
    <property type="match status" value="1"/>
</dbReference>
<dbReference type="InterPro" id="IPR004046">
    <property type="entry name" value="GST_C"/>
</dbReference>
<dbReference type="Pfam" id="PF14497">
    <property type="entry name" value="GST_C_3"/>
    <property type="match status" value="1"/>
</dbReference>
<dbReference type="InterPro" id="IPR004045">
    <property type="entry name" value="Glutathione_S-Trfase_N"/>
</dbReference>
<comment type="similarity">
    <text evidence="3">Belongs to the GST superfamily. Sigma family.</text>
</comment>
<dbReference type="InterPro" id="IPR050213">
    <property type="entry name" value="GST_superfamily"/>
</dbReference>
<organism evidence="7 8">
    <name type="scientific">Panagrolaimus davidi</name>
    <dbReference type="NCBI Taxonomy" id="227884"/>
    <lineage>
        <taxon>Eukaryota</taxon>
        <taxon>Metazoa</taxon>
        <taxon>Ecdysozoa</taxon>
        <taxon>Nematoda</taxon>
        <taxon>Chromadorea</taxon>
        <taxon>Rhabditida</taxon>
        <taxon>Tylenchina</taxon>
        <taxon>Panagrolaimomorpha</taxon>
        <taxon>Panagrolaimoidea</taxon>
        <taxon>Panagrolaimidae</taxon>
        <taxon>Panagrolaimus</taxon>
    </lineage>
</organism>
<name>A0A914QCH8_9BILA</name>
<dbReference type="InterPro" id="IPR010987">
    <property type="entry name" value="Glutathione-S-Trfase_C-like"/>
</dbReference>
<dbReference type="InterPro" id="IPR036249">
    <property type="entry name" value="Thioredoxin-like_sf"/>
</dbReference>
<proteinExistence type="inferred from homology"/>
<keyword evidence="7" id="KW-1185">Reference proteome</keyword>
<evidence type="ECO:0000256" key="1">
    <source>
        <dbReference type="ARBA" id="ARBA00012452"/>
    </source>
</evidence>
<protein>
    <recommendedName>
        <fullName evidence="1">glutathione transferase</fullName>
        <ecNumber evidence="1">2.5.1.18</ecNumber>
    </recommendedName>
</protein>
<feature type="domain" description="GST N-terminal" evidence="5">
    <location>
        <begin position="57"/>
        <end position="136"/>
    </location>
</feature>
<dbReference type="SUPFAM" id="SSF47616">
    <property type="entry name" value="GST C-terminal domain-like"/>
    <property type="match status" value="1"/>
</dbReference>
<dbReference type="InterPro" id="IPR036282">
    <property type="entry name" value="Glutathione-S-Trfase_C_sf"/>
</dbReference>
<sequence>MYTANADKIASESLKNAYYDFAVLKTIHLLEDADRLLKGEMKDVFEKYGIIVPQKEPEFKLLSYSTRDSVEMVRLTFAYANIEFDDIKIEDIKKWNKMKKEMPPSMSPPMLDWNGKKIFGGDAIGRMVAKICNLAGQGIYEQAQADTIVGIIKDFGLITIQYLKGVFGLVEKVDKERIFHEIYKPAVKQYFTILDEFASKSTRDGFLLPSGISYADFGVANAFELVNALNPELVIEFTNVKELTQRVFALPQLQYYLNNRPALAHLKPSPPVVLKLSTNIYLKPPMKKYCINLKNNNSDNENDEGKGIVACRKQK</sequence>
<dbReference type="Proteomes" id="UP000887578">
    <property type="component" value="Unplaced"/>
</dbReference>
<evidence type="ECO:0000256" key="2">
    <source>
        <dbReference type="ARBA" id="ARBA00022679"/>
    </source>
</evidence>
<dbReference type="WBParaSite" id="PDA_v2.g24880.t1">
    <property type="protein sequence ID" value="PDA_v2.g24880.t1"/>
    <property type="gene ID" value="PDA_v2.g24880"/>
</dbReference>
<evidence type="ECO:0000256" key="3">
    <source>
        <dbReference type="ARBA" id="ARBA00038317"/>
    </source>
</evidence>
<comment type="catalytic activity">
    <reaction evidence="4">
        <text>RX + glutathione = an S-substituted glutathione + a halide anion + H(+)</text>
        <dbReference type="Rhea" id="RHEA:16437"/>
        <dbReference type="ChEBI" id="CHEBI:15378"/>
        <dbReference type="ChEBI" id="CHEBI:16042"/>
        <dbReference type="ChEBI" id="CHEBI:17792"/>
        <dbReference type="ChEBI" id="CHEBI:57925"/>
        <dbReference type="ChEBI" id="CHEBI:90779"/>
        <dbReference type="EC" id="2.5.1.18"/>
    </reaction>
</comment>
<dbReference type="PANTHER" id="PTHR11571:SF224">
    <property type="entry name" value="HEMATOPOIETIC PROSTAGLANDIN D SYNTHASE"/>
    <property type="match status" value="1"/>
</dbReference>
<dbReference type="PROSITE" id="PS50404">
    <property type="entry name" value="GST_NTER"/>
    <property type="match status" value="1"/>
</dbReference>
<dbReference type="GO" id="GO:0004364">
    <property type="term" value="F:glutathione transferase activity"/>
    <property type="evidence" value="ECO:0007669"/>
    <property type="project" value="UniProtKB-EC"/>
</dbReference>
<dbReference type="PANTHER" id="PTHR11571">
    <property type="entry name" value="GLUTATHIONE S-TRANSFERASE"/>
    <property type="match status" value="1"/>
</dbReference>
<dbReference type="AlphaFoldDB" id="A0A914QCH8"/>
<dbReference type="CDD" id="cd03192">
    <property type="entry name" value="GST_C_Sigma_like"/>
    <property type="match status" value="1"/>
</dbReference>